<keyword evidence="1" id="KW-0472">Membrane</keyword>
<reference evidence="3" key="2">
    <citation type="submission" date="2015-07" db="EMBL/GenBank/DDBJ databases">
        <title>Contrasting host-pathogen interactions and genome evolution in two generalist and specialist microsporidian pathogens of mosquitoes.</title>
        <authorList>
            <consortium name="The Broad Institute Genomics Platform"/>
            <consortium name="The Broad Institute Genome Sequencing Center for Infectious Disease"/>
            <person name="Cuomo C.A."/>
            <person name="Sanscrainte N.D."/>
            <person name="Goldberg J.M."/>
            <person name="Heiman D."/>
            <person name="Young S."/>
            <person name="Zeng Q."/>
            <person name="Becnel J.J."/>
            <person name="Birren B.W."/>
        </authorList>
    </citation>
    <scope>NUCLEOTIDE SEQUENCE [LARGE SCALE GENOMIC DNA]</scope>
    <source>
        <strain evidence="3">USNM 41457</strain>
    </source>
</reference>
<reference evidence="2 3" key="1">
    <citation type="submission" date="2011-08" db="EMBL/GenBank/DDBJ databases">
        <authorList>
            <person name="Liu Z.J."/>
            <person name="Shi F.L."/>
            <person name="Lu J.Q."/>
            <person name="Li M."/>
            <person name="Wang Z.L."/>
        </authorList>
    </citation>
    <scope>NUCLEOTIDE SEQUENCE [LARGE SCALE GENOMIC DNA]</scope>
    <source>
        <strain evidence="2 3">USNM 41457</strain>
    </source>
</reference>
<dbReference type="AlphaFoldDB" id="J9D7B6"/>
<dbReference type="InParanoid" id="J9D7B6"/>
<keyword evidence="3" id="KW-1185">Reference proteome</keyword>
<keyword evidence="1" id="KW-1133">Transmembrane helix</keyword>
<accession>J9D7B6</accession>
<dbReference type="EMBL" id="AFBI03000032">
    <property type="protein sequence ID" value="EJW03671.1"/>
    <property type="molecule type" value="Genomic_DNA"/>
</dbReference>
<keyword evidence="1" id="KW-0812">Transmembrane</keyword>
<evidence type="ECO:0000313" key="2">
    <source>
        <dbReference type="EMBL" id="EJW03671.1"/>
    </source>
</evidence>
<comment type="caution">
    <text evidence="2">The sequence shown here is derived from an EMBL/GenBank/DDBJ whole genome shotgun (WGS) entry which is preliminary data.</text>
</comment>
<evidence type="ECO:0000256" key="1">
    <source>
        <dbReference type="SAM" id="Phobius"/>
    </source>
</evidence>
<gene>
    <name evidence="2" type="ORF">EDEG_02006</name>
</gene>
<sequence length="107" mass="12407">MKVLAVLLSTIKFSKKFNTCDLLITFYCCIYFFCFFNITIYKTSTYPLSITNIVPILLLKLSIIKNVSYFFLSYVVSIFFHLLFTSFNIISSLLLDNISIVFHVVSL</sequence>
<name>J9D7B6_EDHAE</name>
<feature type="transmembrane region" description="Helical" evidence="1">
    <location>
        <begin position="20"/>
        <end position="40"/>
    </location>
</feature>
<feature type="transmembrane region" description="Helical" evidence="1">
    <location>
        <begin position="71"/>
        <end position="95"/>
    </location>
</feature>
<dbReference type="VEuPathDB" id="MicrosporidiaDB:EDEG_02006"/>
<proteinExistence type="predicted"/>
<evidence type="ECO:0000313" key="3">
    <source>
        <dbReference type="Proteomes" id="UP000003163"/>
    </source>
</evidence>
<protein>
    <submittedName>
        <fullName evidence="2">Uncharacterized protein</fullName>
    </submittedName>
</protein>
<organism evidence="2 3">
    <name type="scientific">Edhazardia aedis (strain USNM 41457)</name>
    <name type="common">Microsporidian parasite</name>
    <dbReference type="NCBI Taxonomy" id="1003232"/>
    <lineage>
        <taxon>Eukaryota</taxon>
        <taxon>Fungi</taxon>
        <taxon>Fungi incertae sedis</taxon>
        <taxon>Microsporidia</taxon>
        <taxon>Edhazardia</taxon>
    </lineage>
</organism>
<dbReference type="Proteomes" id="UP000003163">
    <property type="component" value="Unassembled WGS sequence"/>
</dbReference>
<feature type="transmembrane region" description="Helical" evidence="1">
    <location>
        <begin position="46"/>
        <end position="64"/>
    </location>
</feature>
<dbReference type="HOGENOM" id="CLU_2209979_0_0_1"/>